<sequence length="43" mass="4294">MSRYPSIRVTRSPDVWTTGHAAAAASEPSGGVHGIGVVSLASG</sequence>
<gene>
    <name evidence="1" type="ORF">EV378_0093</name>
</gene>
<comment type="caution">
    <text evidence="1">The sequence shown here is derived from an EMBL/GenBank/DDBJ whole genome shotgun (WGS) entry which is preliminary data.</text>
</comment>
<protein>
    <submittedName>
        <fullName evidence="1">Uncharacterized protein</fullName>
    </submittedName>
</protein>
<dbReference type="EMBL" id="SMFZ01000001">
    <property type="protein sequence ID" value="TCK24321.1"/>
    <property type="molecule type" value="Genomic_DNA"/>
</dbReference>
<evidence type="ECO:0000313" key="2">
    <source>
        <dbReference type="Proteomes" id="UP000295560"/>
    </source>
</evidence>
<keyword evidence="2" id="KW-1185">Reference proteome</keyword>
<accession>A0A4R1HSL2</accession>
<name>A0A4R1HSL2_PSEEN</name>
<dbReference type="AlphaFoldDB" id="A0A4R1HSL2"/>
<proteinExistence type="predicted"/>
<evidence type="ECO:0000313" key="1">
    <source>
        <dbReference type="EMBL" id="TCK24321.1"/>
    </source>
</evidence>
<reference evidence="1 2" key="1">
    <citation type="submission" date="2019-03" db="EMBL/GenBank/DDBJ databases">
        <title>Sequencing the genomes of 1000 actinobacteria strains.</title>
        <authorList>
            <person name="Klenk H.-P."/>
        </authorList>
    </citation>
    <scope>NUCLEOTIDE SEQUENCE [LARGE SCALE GENOMIC DNA]</scope>
    <source>
        <strain evidence="1 2">DSM 44969</strain>
    </source>
</reference>
<organism evidence="1 2">
    <name type="scientific">Pseudonocardia endophytica</name>
    <dbReference type="NCBI Taxonomy" id="401976"/>
    <lineage>
        <taxon>Bacteria</taxon>
        <taxon>Bacillati</taxon>
        <taxon>Actinomycetota</taxon>
        <taxon>Actinomycetes</taxon>
        <taxon>Pseudonocardiales</taxon>
        <taxon>Pseudonocardiaceae</taxon>
        <taxon>Pseudonocardia</taxon>
    </lineage>
</organism>
<dbReference type="Proteomes" id="UP000295560">
    <property type="component" value="Unassembled WGS sequence"/>
</dbReference>